<sequence length="349" mass="40443">MLSRDYAMCLLFGLEFNPENVIKAREKLAKYGDLEVCFETSEKSPILVPINRIPYDPFTYKRYLQAAPRISEVENSIQLCSDSQIAQFVNAIFGVDMQAYPDYEKQRICAEDVFGIVKLYTNKFETESDFTQWCKGKVNYTQAPFSRKRNESGSTPRMRELYVLKSELHENVVKNIVTKLSYFQKHMENLKKDFVLVGYVRKSVKLAQHRVKNIQSMVNSLYSRSNVDKCFVSYSSDANSDITTRDFRDDIKTLEKIQNVHGNTQKMIDFISSSKQKVCIVIIDYAGLSTDPVNIQQFIKDNDAIEKIIIDCFPYTCDAVEFERSHILDNIKTLSPFNCRETPRQRSKT</sequence>
<dbReference type="OrthoDB" id="2288585at2759"/>
<dbReference type="Proteomes" id="UP000650833">
    <property type="component" value="Unassembled WGS sequence"/>
</dbReference>
<protein>
    <submittedName>
        <fullName evidence="1">Uncharacterized protein</fullName>
    </submittedName>
</protein>
<dbReference type="EMBL" id="JAEPRC010000435">
    <property type="protein sequence ID" value="KAG2197297.1"/>
    <property type="molecule type" value="Genomic_DNA"/>
</dbReference>
<accession>A0A8H7QR78</accession>
<organism evidence="1 2">
    <name type="scientific">Mucor plumbeus</name>
    <dbReference type="NCBI Taxonomy" id="97098"/>
    <lineage>
        <taxon>Eukaryota</taxon>
        <taxon>Fungi</taxon>
        <taxon>Fungi incertae sedis</taxon>
        <taxon>Mucoromycota</taxon>
        <taxon>Mucoromycotina</taxon>
        <taxon>Mucoromycetes</taxon>
        <taxon>Mucorales</taxon>
        <taxon>Mucorineae</taxon>
        <taxon>Mucoraceae</taxon>
        <taxon>Mucor</taxon>
    </lineage>
</organism>
<evidence type="ECO:0000313" key="1">
    <source>
        <dbReference type="EMBL" id="KAG2197297.1"/>
    </source>
</evidence>
<proteinExistence type="predicted"/>
<reference evidence="1" key="1">
    <citation type="submission" date="2020-12" db="EMBL/GenBank/DDBJ databases">
        <title>Metabolic potential, ecology and presence of endohyphal bacteria is reflected in genomic diversity of Mucoromycotina.</title>
        <authorList>
            <person name="Muszewska A."/>
            <person name="Okrasinska A."/>
            <person name="Steczkiewicz K."/>
            <person name="Drgas O."/>
            <person name="Orlowska M."/>
            <person name="Perlinska-Lenart U."/>
            <person name="Aleksandrzak-Piekarczyk T."/>
            <person name="Szatraj K."/>
            <person name="Zielenkiewicz U."/>
            <person name="Pilsyk S."/>
            <person name="Malc E."/>
            <person name="Mieczkowski P."/>
            <person name="Kruszewska J.S."/>
            <person name="Biernat P."/>
            <person name="Pawlowska J."/>
        </authorList>
    </citation>
    <scope>NUCLEOTIDE SEQUENCE</scope>
    <source>
        <strain evidence="1">CBS 226.32</strain>
    </source>
</reference>
<evidence type="ECO:0000313" key="2">
    <source>
        <dbReference type="Proteomes" id="UP000650833"/>
    </source>
</evidence>
<dbReference type="AlphaFoldDB" id="A0A8H7QR78"/>
<comment type="caution">
    <text evidence="1">The sequence shown here is derived from an EMBL/GenBank/DDBJ whole genome shotgun (WGS) entry which is preliminary data.</text>
</comment>
<gene>
    <name evidence="1" type="ORF">INT46_001804</name>
</gene>
<keyword evidence="2" id="KW-1185">Reference proteome</keyword>
<name>A0A8H7QR78_9FUNG</name>